<organism evidence="2 3">
    <name type="scientific">Chryseobacterium indicum</name>
    <dbReference type="NCBI Taxonomy" id="2766954"/>
    <lineage>
        <taxon>Bacteria</taxon>
        <taxon>Pseudomonadati</taxon>
        <taxon>Bacteroidota</taxon>
        <taxon>Flavobacteriia</taxon>
        <taxon>Flavobacteriales</taxon>
        <taxon>Weeksellaceae</taxon>
        <taxon>Chryseobacterium group</taxon>
        <taxon>Chryseobacterium</taxon>
    </lineage>
</organism>
<gene>
    <name evidence="2" type="ORF">H9Q08_05555</name>
</gene>
<dbReference type="EMBL" id="JACSGT010000001">
    <property type="protein sequence ID" value="MCF2218764.1"/>
    <property type="molecule type" value="Genomic_DNA"/>
</dbReference>
<reference evidence="2" key="1">
    <citation type="submission" date="2021-08" db="EMBL/GenBank/DDBJ databases">
        <title>Complete genome sequence of Chryseobacterium sp strain PS-8.</title>
        <authorList>
            <person name="Das S.K."/>
        </authorList>
    </citation>
    <scope>NUCLEOTIDE SEQUENCE</scope>
    <source>
        <strain evidence="2">PS-8</strain>
    </source>
</reference>
<protein>
    <recommendedName>
        <fullName evidence="1">T4 RNA ligase 1-like N-terminal domain-containing protein</fullName>
    </recommendedName>
</protein>
<evidence type="ECO:0000259" key="1">
    <source>
        <dbReference type="Pfam" id="PF09511"/>
    </source>
</evidence>
<feature type="domain" description="T4 RNA ligase 1-like N-terminal" evidence="1">
    <location>
        <begin position="45"/>
        <end position="112"/>
    </location>
</feature>
<dbReference type="Pfam" id="PF09511">
    <property type="entry name" value="RNA_lig_T4_1"/>
    <property type="match status" value="1"/>
</dbReference>
<dbReference type="Proteomes" id="UP001430374">
    <property type="component" value="Unassembled WGS sequence"/>
</dbReference>
<name>A0ABS9C2J9_9FLAO</name>
<accession>A0ABS9C2J9</accession>
<keyword evidence="3" id="KW-1185">Reference proteome</keyword>
<comment type="caution">
    <text evidence="2">The sequence shown here is derived from an EMBL/GenBank/DDBJ whole genome shotgun (WGS) entry which is preliminary data.</text>
</comment>
<dbReference type="RefSeq" id="WP_235130470.1">
    <property type="nucleotide sequence ID" value="NZ_JACSGT010000001.1"/>
</dbReference>
<proteinExistence type="predicted"/>
<dbReference type="InterPro" id="IPR019039">
    <property type="entry name" value="T4-Rnl1-like_N"/>
</dbReference>
<evidence type="ECO:0000313" key="2">
    <source>
        <dbReference type="EMBL" id="MCF2218764.1"/>
    </source>
</evidence>
<evidence type="ECO:0000313" key="3">
    <source>
        <dbReference type="Proteomes" id="UP001430374"/>
    </source>
</evidence>
<sequence>MDELELLIELGYIYKTKHPIFPLWLYNFTTKCKIHKNWNYTTLSCRGLILDEAGKIIVRPFKKFFERKDVYPEIIDLLPMEKIVTEKLDGALGISYKYKGNYYVCCKNNFKHYSGTIATDILYNTLYFNQLQDIEKHTVLFEIISLKVPFTLNYYSKDIIYPIGAVNKYTSNNSQCIIKKVAQITRN</sequence>